<protein>
    <submittedName>
        <fullName evidence="3">YheC/D like ATP-grasp</fullName>
    </submittedName>
</protein>
<evidence type="ECO:0000313" key="4">
    <source>
        <dbReference type="Proteomes" id="UP000198855"/>
    </source>
</evidence>
<dbReference type="InterPro" id="IPR011761">
    <property type="entry name" value="ATP-grasp"/>
</dbReference>
<dbReference type="EMBL" id="FOMT01000002">
    <property type="protein sequence ID" value="SFE22468.1"/>
    <property type="molecule type" value="Genomic_DNA"/>
</dbReference>
<dbReference type="Gene3D" id="3.30.470.20">
    <property type="entry name" value="ATP-grasp fold, B domain"/>
    <property type="match status" value="1"/>
</dbReference>
<sequence>MKATLARVGLLVASIDVETTPESHASDKGCSIKLPEPVFARMLSEAAGRLNLDLFVFSPAGYEPRTGQLSGYRLRSGGWTEELCPLPDIIYDRCFYRNTEERNACNAVLTAIRERKSVLTLNGSLPGKWEVYNTLRQDFILAPLLPHTTRLDRPDALLQQLKSHNKELFLKPSAGMQGKGALHLQQSLLTRQWIAAGRTRDNRPFRQRFDHYSGLAEWIGRFIGRASYIAQPYLQLTDPEGNPFDLRVLVQKTGKGRWGITGAVIRTGRSGSVTSNLHGGGTATKASEYLTRLFGAAKAEQIIHRIQQASLHAAERLENNYGRLAELGIDFGIEPDGRIWLLEVNAKPGRSSFQQSDDRSAEQMSVERPLRYARLLSQRFNNPLITNDSATGRIQSFFQGRRICSDNVQEVHP</sequence>
<dbReference type="InterPro" id="IPR026838">
    <property type="entry name" value="YheC/D"/>
</dbReference>
<dbReference type="RefSeq" id="WP_091185820.1">
    <property type="nucleotide sequence ID" value="NZ_FOMT01000002.1"/>
</dbReference>
<keyword evidence="1" id="KW-0067">ATP-binding</keyword>
<reference evidence="4" key="1">
    <citation type="submission" date="2016-10" db="EMBL/GenBank/DDBJ databases">
        <authorList>
            <person name="Varghese N."/>
            <person name="Submissions S."/>
        </authorList>
    </citation>
    <scope>NUCLEOTIDE SEQUENCE [LARGE SCALE GENOMIC DNA]</scope>
    <source>
        <strain evidence="4">CGMCC 1.10784</strain>
    </source>
</reference>
<dbReference type="GO" id="GO:0005524">
    <property type="term" value="F:ATP binding"/>
    <property type="evidence" value="ECO:0007669"/>
    <property type="project" value="UniProtKB-UniRule"/>
</dbReference>
<evidence type="ECO:0000259" key="2">
    <source>
        <dbReference type="PROSITE" id="PS50975"/>
    </source>
</evidence>
<organism evidence="3 4">
    <name type="scientific">Paenibacillus catalpae</name>
    <dbReference type="NCBI Taxonomy" id="1045775"/>
    <lineage>
        <taxon>Bacteria</taxon>
        <taxon>Bacillati</taxon>
        <taxon>Bacillota</taxon>
        <taxon>Bacilli</taxon>
        <taxon>Bacillales</taxon>
        <taxon>Paenibacillaceae</taxon>
        <taxon>Paenibacillus</taxon>
    </lineage>
</organism>
<evidence type="ECO:0000256" key="1">
    <source>
        <dbReference type="PROSITE-ProRule" id="PRU00409"/>
    </source>
</evidence>
<feature type="domain" description="ATP-grasp" evidence="2">
    <location>
        <begin position="132"/>
        <end position="377"/>
    </location>
</feature>
<dbReference type="SUPFAM" id="SSF56059">
    <property type="entry name" value="Glutathione synthetase ATP-binding domain-like"/>
    <property type="match status" value="1"/>
</dbReference>
<name>A0A1I1YU05_9BACL</name>
<dbReference type="STRING" id="1045775.SAMN05216378_2791"/>
<gene>
    <name evidence="3" type="ORF">SAMN05216378_2791</name>
</gene>
<proteinExistence type="predicted"/>
<dbReference type="AlphaFoldDB" id="A0A1I1YU05"/>
<accession>A0A1I1YU05</accession>
<dbReference type="Proteomes" id="UP000198855">
    <property type="component" value="Unassembled WGS sequence"/>
</dbReference>
<keyword evidence="1" id="KW-0547">Nucleotide-binding</keyword>
<dbReference type="Pfam" id="PF14398">
    <property type="entry name" value="ATPgrasp_YheCD"/>
    <property type="match status" value="1"/>
</dbReference>
<dbReference type="GO" id="GO:0046872">
    <property type="term" value="F:metal ion binding"/>
    <property type="evidence" value="ECO:0007669"/>
    <property type="project" value="InterPro"/>
</dbReference>
<dbReference type="OrthoDB" id="7869153at2"/>
<dbReference type="PROSITE" id="PS50975">
    <property type="entry name" value="ATP_GRASP"/>
    <property type="match status" value="1"/>
</dbReference>
<evidence type="ECO:0000313" key="3">
    <source>
        <dbReference type="EMBL" id="SFE22468.1"/>
    </source>
</evidence>
<keyword evidence="4" id="KW-1185">Reference proteome</keyword>